<dbReference type="RefSeq" id="WP_072659682.1">
    <property type="nucleotide sequence ID" value="NZ_BDFD01000010.1"/>
</dbReference>
<name>A0A1L8CN68_9PROT</name>
<keyword evidence="2" id="KW-1185">Reference proteome</keyword>
<comment type="caution">
    <text evidence="1">The sequence shown here is derived from an EMBL/GenBank/DDBJ whole genome shotgun (WGS) entry which is preliminary data.</text>
</comment>
<dbReference type="AlphaFoldDB" id="A0A1L8CN68"/>
<protein>
    <submittedName>
        <fullName evidence="1">Uncharacterized protein</fullName>
    </submittedName>
</protein>
<gene>
    <name evidence="1" type="ORF">MMIC_P1321</name>
</gene>
<dbReference type="EMBL" id="BDFD01000010">
    <property type="protein sequence ID" value="GAV20356.1"/>
    <property type="molecule type" value="Genomic_DNA"/>
</dbReference>
<dbReference type="Proteomes" id="UP000231632">
    <property type="component" value="Unassembled WGS sequence"/>
</dbReference>
<dbReference type="STRING" id="1921010.MMIC_P1321"/>
<evidence type="ECO:0000313" key="2">
    <source>
        <dbReference type="Proteomes" id="UP000231632"/>
    </source>
</evidence>
<sequence>MELQTPNYGAMKVEQYFPFFMKLDVMFPSRDSVCGHALLKEFGANGLRVFTTPYDYMASLGLFTPLTRDEIRAAAEKRRQNMYVAQACGKWFEKEMIAFQEHLETIAKRYADRGWKGKKARFRPRTISSALQVAIRFYNHIDACGIINNRQIHQDIVDGFIFHNPGYKQPLRTLVSYFNRHGKVFRKLKIEPVNLNIPKDALLPPDKCNELIKNWLCSEGKESKKGLIGILMLMYAQQPSKLVRLRMSEIQRNEKGIYSVAFGTTELELEPEISALFDRYLEHRHALSMMEDDLHNEWLFPGRKFGCHMTSSAVSCVLKDMGVTADQLFATSIYNAYQSGMRHSKVLVNAYGISPLTAIKYLKLLDPRMYDEADSTNQSQHATG</sequence>
<organism evidence="1 2">
    <name type="scientific">Mariprofundus micogutta</name>
    <dbReference type="NCBI Taxonomy" id="1921010"/>
    <lineage>
        <taxon>Bacteria</taxon>
        <taxon>Pseudomonadati</taxon>
        <taxon>Pseudomonadota</taxon>
        <taxon>Candidatius Mariprofundia</taxon>
        <taxon>Mariprofundales</taxon>
        <taxon>Mariprofundaceae</taxon>
        <taxon>Mariprofundus</taxon>
    </lineage>
</organism>
<evidence type="ECO:0000313" key="1">
    <source>
        <dbReference type="EMBL" id="GAV20356.1"/>
    </source>
</evidence>
<accession>A0A1L8CN68</accession>
<proteinExistence type="predicted"/>
<reference evidence="1 2" key="1">
    <citation type="journal article" date="2017" name="Arch. Microbiol.">
        <title>Mariprofundus micogutta sp. nov., a novel iron-oxidizing zetaproteobacterium isolated from a deep-sea hydrothermal field at the Bayonnaise knoll of the Izu-Ogasawara arc, and a description of Mariprofundales ord. nov. and Zetaproteobacteria classis nov.</title>
        <authorList>
            <person name="Makita H."/>
            <person name="Tanaka E."/>
            <person name="Mitsunobu S."/>
            <person name="Miyazaki M."/>
            <person name="Nunoura T."/>
            <person name="Uematsu K."/>
            <person name="Takaki Y."/>
            <person name="Nishi S."/>
            <person name="Shimamura S."/>
            <person name="Takai K."/>
        </authorList>
    </citation>
    <scope>NUCLEOTIDE SEQUENCE [LARGE SCALE GENOMIC DNA]</scope>
    <source>
        <strain evidence="1 2">ET2</strain>
    </source>
</reference>